<dbReference type="CDD" id="cd06530">
    <property type="entry name" value="S26_SPase_I"/>
    <property type="match status" value="1"/>
</dbReference>
<feature type="compositionally biased region" description="Basic and acidic residues" evidence="7">
    <location>
        <begin position="35"/>
        <end position="44"/>
    </location>
</feature>
<evidence type="ECO:0000313" key="10">
    <source>
        <dbReference type="Proteomes" id="UP001251870"/>
    </source>
</evidence>
<dbReference type="Proteomes" id="UP001251870">
    <property type="component" value="Unassembled WGS sequence"/>
</dbReference>
<dbReference type="InterPro" id="IPR036286">
    <property type="entry name" value="LexA/Signal_pep-like_sf"/>
</dbReference>
<comment type="subcellular location">
    <subcellularLocation>
        <location evidence="2">Cell membrane</location>
        <topology evidence="2">Single-pass type II membrane protein</topology>
    </subcellularLocation>
    <subcellularLocation>
        <location evidence="6">Membrane</location>
        <topology evidence="6">Single-pass type II membrane protein</topology>
    </subcellularLocation>
</comment>
<evidence type="ECO:0000259" key="8">
    <source>
        <dbReference type="Pfam" id="PF10502"/>
    </source>
</evidence>
<dbReference type="Gene3D" id="2.10.109.10">
    <property type="entry name" value="Umud Fragment, subunit A"/>
    <property type="match status" value="1"/>
</dbReference>
<dbReference type="NCBIfam" id="TIGR02227">
    <property type="entry name" value="sigpep_I_bact"/>
    <property type="match status" value="1"/>
</dbReference>
<evidence type="ECO:0000256" key="7">
    <source>
        <dbReference type="SAM" id="MobiDB-lite"/>
    </source>
</evidence>
<dbReference type="GO" id="GO:0009003">
    <property type="term" value="F:signal peptidase activity"/>
    <property type="evidence" value="ECO:0007669"/>
    <property type="project" value="UniProtKB-EC"/>
</dbReference>
<proteinExistence type="inferred from homology"/>
<keyword evidence="5 6" id="KW-0378">Hydrolase</keyword>
<dbReference type="RefSeq" id="WP_310547740.1">
    <property type="nucleotide sequence ID" value="NZ_JAVKGR010000003.1"/>
</dbReference>
<accession>A0ABU2DQS1</accession>
<keyword evidence="6" id="KW-1133">Transmembrane helix</keyword>
<evidence type="ECO:0000256" key="4">
    <source>
        <dbReference type="ARBA" id="ARBA00013208"/>
    </source>
</evidence>
<dbReference type="PRINTS" id="PR00727">
    <property type="entry name" value="LEADERPTASE"/>
</dbReference>
<dbReference type="Pfam" id="PF10502">
    <property type="entry name" value="Peptidase_S26"/>
    <property type="match status" value="1"/>
</dbReference>
<evidence type="ECO:0000256" key="1">
    <source>
        <dbReference type="ARBA" id="ARBA00000677"/>
    </source>
</evidence>
<evidence type="ECO:0000256" key="6">
    <source>
        <dbReference type="RuleBase" id="RU362042"/>
    </source>
</evidence>
<evidence type="ECO:0000313" key="9">
    <source>
        <dbReference type="EMBL" id="MDR8018746.1"/>
    </source>
</evidence>
<dbReference type="SUPFAM" id="SSF51306">
    <property type="entry name" value="LexA/Signal peptidase"/>
    <property type="match status" value="1"/>
</dbReference>
<comment type="caution">
    <text evidence="9">The sequence shown here is derived from an EMBL/GenBank/DDBJ whole genome shotgun (WGS) entry which is preliminary data.</text>
</comment>
<keyword evidence="10" id="KW-1185">Reference proteome</keyword>
<comment type="similarity">
    <text evidence="3 6">Belongs to the peptidase S26 family.</text>
</comment>
<dbReference type="InterPro" id="IPR019533">
    <property type="entry name" value="Peptidase_S26"/>
</dbReference>
<protein>
    <recommendedName>
        <fullName evidence="4 6">Signal peptidase I</fullName>
        <ecNumber evidence="4 6">3.4.21.89</ecNumber>
    </recommendedName>
</protein>
<evidence type="ECO:0000256" key="2">
    <source>
        <dbReference type="ARBA" id="ARBA00004401"/>
    </source>
</evidence>
<sequence>MTEGSSSRVEPDSPRRDAGYTARTSEAGTRRERRREREDKGNRDGARRRLPFAVSLLLNMLVALVVLSVIQHFWVKVYAVPSGSMETTLEVGDRMLADRTAYSSDEMPGRQDIVVFNADAAWEGDLPSPEPSRLGDAVRAFGDMTSLGPSNEQALVKRVIGLPGEEIECCDDEGRITVDGEPLEEPYIYQDLPFTPGEEDCESQPVSMRCFGPVTVPEDQLLVLGDHRSNSADSVIGCRGLGSDEAEDGCARFVDREDVVGRVFVTVWPPSGWSGH</sequence>
<evidence type="ECO:0000256" key="3">
    <source>
        <dbReference type="ARBA" id="ARBA00009370"/>
    </source>
</evidence>
<reference evidence="9 10" key="1">
    <citation type="submission" date="2023-09" db="EMBL/GenBank/DDBJ databases">
        <title>Description of three actinobacteria isolated from air of manufacturing shop in a pharmaceutical factory.</title>
        <authorList>
            <person name="Zhang D.-F."/>
        </authorList>
    </citation>
    <scope>NUCLEOTIDE SEQUENCE [LARGE SCALE GENOMIC DNA]</scope>
    <source>
        <strain evidence="9 10">LY-0111</strain>
    </source>
</reference>
<comment type="catalytic activity">
    <reaction evidence="1 6">
        <text>Cleavage of hydrophobic, N-terminal signal or leader sequences from secreted and periplasmic proteins.</text>
        <dbReference type="EC" id="3.4.21.89"/>
    </reaction>
</comment>
<organism evidence="9 10">
    <name type="scientific">Nesterenkonia aerolata</name>
    <dbReference type="NCBI Taxonomy" id="3074079"/>
    <lineage>
        <taxon>Bacteria</taxon>
        <taxon>Bacillati</taxon>
        <taxon>Actinomycetota</taxon>
        <taxon>Actinomycetes</taxon>
        <taxon>Micrococcales</taxon>
        <taxon>Micrococcaceae</taxon>
        <taxon>Nesterenkonia</taxon>
    </lineage>
</organism>
<gene>
    <name evidence="9" type="primary">lepB</name>
    <name evidence="9" type="ORF">RIL96_04100</name>
</gene>
<feature type="transmembrane region" description="Helical" evidence="6">
    <location>
        <begin position="50"/>
        <end position="74"/>
    </location>
</feature>
<feature type="domain" description="Peptidase S26" evidence="8">
    <location>
        <begin position="56"/>
        <end position="268"/>
    </location>
</feature>
<evidence type="ECO:0000256" key="5">
    <source>
        <dbReference type="ARBA" id="ARBA00022801"/>
    </source>
</evidence>
<dbReference type="PROSITE" id="PS00761">
    <property type="entry name" value="SPASE_I_3"/>
    <property type="match status" value="1"/>
</dbReference>
<dbReference type="InterPro" id="IPR000223">
    <property type="entry name" value="Pept_S26A_signal_pept_1"/>
</dbReference>
<dbReference type="InterPro" id="IPR019758">
    <property type="entry name" value="Pept_S26A_signal_pept_1_CS"/>
</dbReference>
<dbReference type="PANTHER" id="PTHR43390">
    <property type="entry name" value="SIGNAL PEPTIDASE I"/>
    <property type="match status" value="1"/>
</dbReference>
<dbReference type="EC" id="3.4.21.89" evidence="4 6"/>
<feature type="compositionally biased region" description="Basic and acidic residues" evidence="7">
    <location>
        <begin position="9"/>
        <end position="18"/>
    </location>
</feature>
<dbReference type="PANTHER" id="PTHR43390:SF1">
    <property type="entry name" value="CHLOROPLAST PROCESSING PEPTIDASE"/>
    <property type="match status" value="1"/>
</dbReference>
<keyword evidence="6" id="KW-0812">Transmembrane</keyword>
<feature type="region of interest" description="Disordered" evidence="7">
    <location>
        <begin position="1"/>
        <end position="44"/>
    </location>
</feature>
<keyword evidence="6" id="KW-0472">Membrane</keyword>
<dbReference type="EMBL" id="JAVKGR010000003">
    <property type="protein sequence ID" value="MDR8018746.1"/>
    <property type="molecule type" value="Genomic_DNA"/>
</dbReference>
<name>A0ABU2DQS1_9MICC</name>
<keyword evidence="6" id="KW-0645">Protease</keyword>